<sequence>SRPFHAWVLRFRVDVVYLKILASTTFDTATAQYLEYLRLNCTPPLSGTYSNLLSVGLPVVGLVAATTLPEFFAVLSPVILGVFRPLLTMGFTVTS</sequence>
<proteinExistence type="predicted"/>
<name>A0A0F8X4X8_9ZZZZ</name>
<gene>
    <name evidence="1" type="ORF">LCGC14_2989820</name>
</gene>
<organism evidence="1">
    <name type="scientific">marine sediment metagenome</name>
    <dbReference type="NCBI Taxonomy" id="412755"/>
    <lineage>
        <taxon>unclassified sequences</taxon>
        <taxon>metagenomes</taxon>
        <taxon>ecological metagenomes</taxon>
    </lineage>
</organism>
<reference evidence="1" key="1">
    <citation type="journal article" date="2015" name="Nature">
        <title>Complex archaea that bridge the gap between prokaryotes and eukaryotes.</title>
        <authorList>
            <person name="Spang A."/>
            <person name="Saw J.H."/>
            <person name="Jorgensen S.L."/>
            <person name="Zaremba-Niedzwiedzka K."/>
            <person name="Martijn J."/>
            <person name="Lind A.E."/>
            <person name="van Eijk R."/>
            <person name="Schleper C."/>
            <person name="Guy L."/>
            <person name="Ettema T.J."/>
        </authorList>
    </citation>
    <scope>NUCLEOTIDE SEQUENCE</scope>
</reference>
<dbReference type="EMBL" id="LAZR01061285">
    <property type="protein sequence ID" value="KKK63883.1"/>
    <property type="molecule type" value="Genomic_DNA"/>
</dbReference>
<feature type="non-terminal residue" evidence="1">
    <location>
        <position position="1"/>
    </location>
</feature>
<protein>
    <submittedName>
        <fullName evidence="1">Uncharacterized protein</fullName>
    </submittedName>
</protein>
<comment type="caution">
    <text evidence="1">The sequence shown here is derived from an EMBL/GenBank/DDBJ whole genome shotgun (WGS) entry which is preliminary data.</text>
</comment>
<accession>A0A0F8X4X8</accession>
<dbReference type="AlphaFoldDB" id="A0A0F8X4X8"/>
<evidence type="ECO:0000313" key="1">
    <source>
        <dbReference type="EMBL" id="KKK63883.1"/>
    </source>
</evidence>